<name>A0A3G1A8X9_9CREN</name>
<evidence type="ECO:0000313" key="3">
    <source>
        <dbReference type="Proteomes" id="UP000266720"/>
    </source>
</evidence>
<protein>
    <submittedName>
        <fullName evidence="2">Uridine phosphorylase</fullName>
        <ecNumber evidence="2">2.4.2.3</ecNumber>
    </submittedName>
</protein>
<dbReference type="CDD" id="cd17767">
    <property type="entry name" value="UP_EcUdp-like"/>
    <property type="match status" value="1"/>
</dbReference>
<keyword evidence="2" id="KW-0328">Glycosyltransferase</keyword>
<dbReference type="GeneID" id="16574451"/>
<evidence type="ECO:0000313" key="2">
    <source>
        <dbReference type="EMBL" id="AJB41954.1"/>
    </source>
</evidence>
<dbReference type="EMBL" id="CP007493">
    <property type="protein sequence ID" value="AJB41954.1"/>
    <property type="molecule type" value="Genomic_DNA"/>
</dbReference>
<dbReference type="GeneID" id="25406328"/>
<dbReference type="PANTHER" id="PTHR43691">
    <property type="entry name" value="URIDINE PHOSPHORYLASE"/>
    <property type="match status" value="1"/>
</dbReference>
<dbReference type="AlphaFoldDB" id="A0A3G1A8X9"/>
<gene>
    <name evidence="2" type="ORF">TCARB_0904</name>
</gene>
<dbReference type="STRING" id="697581.TCARB_0904"/>
<proteinExistence type="predicted"/>
<dbReference type="GO" id="GO:0009116">
    <property type="term" value="P:nucleoside metabolic process"/>
    <property type="evidence" value="ECO:0007669"/>
    <property type="project" value="InterPro"/>
</dbReference>
<dbReference type="Proteomes" id="UP000266720">
    <property type="component" value="Chromosome"/>
</dbReference>
<dbReference type="PANTHER" id="PTHR43691:SF13">
    <property type="entry name" value="URIDINE PHOSPHORYLASE"/>
    <property type="match status" value="1"/>
</dbReference>
<dbReference type="SUPFAM" id="SSF53167">
    <property type="entry name" value="Purine and uridine phosphorylases"/>
    <property type="match status" value="1"/>
</dbReference>
<dbReference type="Gene3D" id="3.40.50.1580">
    <property type="entry name" value="Nucleoside phosphorylase domain"/>
    <property type="match status" value="1"/>
</dbReference>
<accession>A0A3G1A8X9</accession>
<dbReference type="GO" id="GO:0004850">
    <property type="term" value="F:uridine phosphorylase activity"/>
    <property type="evidence" value="ECO:0007669"/>
    <property type="project" value="UniProtKB-EC"/>
</dbReference>
<feature type="domain" description="Nucleoside phosphorylase" evidence="1">
    <location>
        <begin position="16"/>
        <end position="242"/>
    </location>
</feature>
<dbReference type="Pfam" id="PF01048">
    <property type="entry name" value="PNP_UDP_1"/>
    <property type="match status" value="1"/>
</dbReference>
<dbReference type="EC" id="2.4.2.3" evidence="2"/>
<dbReference type="GO" id="GO:0005829">
    <property type="term" value="C:cytosol"/>
    <property type="evidence" value="ECO:0007669"/>
    <property type="project" value="TreeGrafter"/>
</dbReference>
<reference evidence="3" key="1">
    <citation type="book" date="2010" name="EXTREMOPHILES" publisher="0:0-0">
        <title>Complete genome sequences of ten hyperthermophilic archaea reveal their metabolic capabilities and possible ecological roles.</title>
        <editorList>
            <person name="?"/>
        </editorList>
        <authorList>
            <person name="Ravin N.V."/>
            <person name="Mardanov A.V."/>
            <person name="Bonch-Osmolovskaya E.A."/>
            <person name="Skryabin K.G."/>
        </authorList>
    </citation>
    <scope>NUCLEOTIDE SEQUENCE [LARGE SCALE GENOMIC DNA]</scope>
    <source>
        <strain evidence="3">1505</strain>
    </source>
</reference>
<keyword evidence="2" id="KW-0808">Transferase</keyword>
<sequence>MSLQYHIRCKPGDVAKYVILPGDPGRVPLIASYLDSARKIAENREYVTYTGTWKGIGISVTSTGIGCPAATIAVEELANIGAEVFIRLGTCGGIDPSVHAGDIIVAEAAVRGDGATKEYLPVEYPAMGDHYVIRALLDSARSLGIGVKRGIVWTHDAYYRGTWIGEMPPSKRSVYDPWLEGGVLCVENEVSGIYIVSRVRRKRAGAILLCMGNNLVAEPEAFSQEDYIKGVEKMVKIVLNAVKLMEENKDEYTH</sequence>
<organism evidence="2 3">
    <name type="scientific">Thermofilum adornatum 1505</name>
    <dbReference type="NCBI Taxonomy" id="697581"/>
    <lineage>
        <taxon>Archaea</taxon>
        <taxon>Thermoproteota</taxon>
        <taxon>Thermoprotei</taxon>
        <taxon>Thermofilales</taxon>
        <taxon>Thermofilaceae</taxon>
        <taxon>Thermofilum</taxon>
    </lineage>
</organism>
<dbReference type="InterPro" id="IPR035994">
    <property type="entry name" value="Nucleoside_phosphorylase_sf"/>
</dbReference>
<dbReference type="KEGG" id="tcb:TCARB_0904"/>
<dbReference type="RefSeq" id="WP_020963452.1">
    <property type="nucleotide sequence ID" value="NZ_CP007493.1"/>
</dbReference>
<evidence type="ECO:0000259" key="1">
    <source>
        <dbReference type="Pfam" id="PF01048"/>
    </source>
</evidence>
<dbReference type="InterPro" id="IPR000845">
    <property type="entry name" value="Nucleoside_phosphorylase_d"/>
</dbReference>